<dbReference type="EMBL" id="FOJU01000002">
    <property type="protein sequence ID" value="SFA89019.1"/>
    <property type="molecule type" value="Genomic_DNA"/>
</dbReference>
<dbReference type="AlphaFoldDB" id="A0A1I0WJT3"/>
<reference evidence="1 2" key="1">
    <citation type="submission" date="2016-10" db="EMBL/GenBank/DDBJ databases">
        <authorList>
            <person name="de Groot N.N."/>
        </authorList>
    </citation>
    <scope>NUCLEOTIDE SEQUENCE [LARGE SCALE GENOMIC DNA]</scope>
    <source>
        <strain evidence="1 2">DSM 29316</strain>
    </source>
</reference>
<proteinExistence type="predicted"/>
<name>A0A1I0WJT3_9RHOB</name>
<sequence length="74" mass="8116">MVRRSLAEASGHLKRHFPKIRTTWGGHAIGARRQSCHSDIWKVGRPTLASTGCGIVPPPPSWTAAAWMRLTRSG</sequence>
<protein>
    <submittedName>
        <fullName evidence="1">Uncharacterized protein</fullName>
    </submittedName>
</protein>
<keyword evidence="2" id="KW-1185">Reference proteome</keyword>
<dbReference type="Proteomes" id="UP000198796">
    <property type="component" value="Unassembled WGS sequence"/>
</dbReference>
<evidence type="ECO:0000313" key="2">
    <source>
        <dbReference type="Proteomes" id="UP000198796"/>
    </source>
</evidence>
<evidence type="ECO:0000313" key="1">
    <source>
        <dbReference type="EMBL" id="SFA89019.1"/>
    </source>
</evidence>
<accession>A0A1I0WJT3</accession>
<gene>
    <name evidence="1" type="ORF">SAMN05421688_1512</name>
</gene>
<organism evidence="1 2">
    <name type="scientific">Poseidonocella pacifica</name>
    <dbReference type="NCBI Taxonomy" id="871651"/>
    <lineage>
        <taxon>Bacteria</taxon>
        <taxon>Pseudomonadati</taxon>
        <taxon>Pseudomonadota</taxon>
        <taxon>Alphaproteobacteria</taxon>
        <taxon>Rhodobacterales</taxon>
        <taxon>Roseobacteraceae</taxon>
        <taxon>Poseidonocella</taxon>
    </lineage>
</organism>